<organism evidence="1 2">
    <name type="scientific">Aspergillus ellipticus CBS 707.79</name>
    <dbReference type="NCBI Taxonomy" id="1448320"/>
    <lineage>
        <taxon>Eukaryota</taxon>
        <taxon>Fungi</taxon>
        <taxon>Dikarya</taxon>
        <taxon>Ascomycota</taxon>
        <taxon>Pezizomycotina</taxon>
        <taxon>Eurotiomycetes</taxon>
        <taxon>Eurotiomycetidae</taxon>
        <taxon>Eurotiales</taxon>
        <taxon>Aspergillaceae</taxon>
        <taxon>Aspergillus</taxon>
        <taxon>Aspergillus subgen. Circumdati</taxon>
    </lineage>
</organism>
<dbReference type="InterPro" id="IPR029044">
    <property type="entry name" value="Nucleotide-diphossugar_trans"/>
</dbReference>
<proteinExistence type="predicted"/>
<accession>A0A319DEU6</accession>
<protein>
    <recommendedName>
        <fullName evidence="3">Capsule polysaccharide biosynthesis protein</fullName>
    </recommendedName>
</protein>
<name>A0A319DEU6_9EURO</name>
<dbReference type="Proteomes" id="UP000247810">
    <property type="component" value="Unassembled WGS sequence"/>
</dbReference>
<evidence type="ECO:0008006" key="3">
    <source>
        <dbReference type="Google" id="ProtNLM"/>
    </source>
</evidence>
<sequence length="405" mass="45597">MSPTGAIPGAIPGVIPLPSCQRDRRSDAEILAHLTSPPPVSASERNVWAFWHTGFAAMRPWTQRNVVGWVRRLGPEWTVRVLDHQGPDSPASVVHFLEAAVLPDAVTQRTMDGVSVGPHTADLIRLPLLHRYGGVWMDVGTLLFRHLDDLCWRVLADPTTPYELCGFNIEVRPGVTAMMNSFLAARRGNGFVRRWHQIYAALWTGVTSAEGFHKHPLLSHLPLLHPPAERIRDPDREGAMGRVTDYIAQMQCFERLRQLVDPEDGFSGPKYYKGKVYLLSGLDELYYFQKRTGWNGGEQFRLLSLQRDGEGERDELHTRAEEIVNDMVANSALMKLSHGPPGELDALADLWDQPQYENRDIEPGTFAAYLRYASVNLTQTREMKPLQVKLETENILHAGVLEAKN</sequence>
<dbReference type="GO" id="GO:0016757">
    <property type="term" value="F:glycosyltransferase activity"/>
    <property type="evidence" value="ECO:0007669"/>
    <property type="project" value="InterPro"/>
</dbReference>
<dbReference type="Pfam" id="PF05704">
    <property type="entry name" value="Caps_synth"/>
    <property type="match status" value="1"/>
</dbReference>
<keyword evidence="2" id="KW-1185">Reference proteome</keyword>
<dbReference type="EMBL" id="KZ826022">
    <property type="protein sequence ID" value="PYH89583.1"/>
    <property type="molecule type" value="Genomic_DNA"/>
</dbReference>
<dbReference type="InterPro" id="IPR008441">
    <property type="entry name" value="AfumC-like_glycosyl_Trfase"/>
</dbReference>
<dbReference type="OrthoDB" id="409543at2759"/>
<gene>
    <name evidence="1" type="ORF">BO71DRAFT_105147</name>
</gene>
<dbReference type="VEuPathDB" id="FungiDB:BO71DRAFT_105147"/>
<evidence type="ECO:0000313" key="2">
    <source>
        <dbReference type="Proteomes" id="UP000247810"/>
    </source>
</evidence>
<dbReference type="SUPFAM" id="SSF53448">
    <property type="entry name" value="Nucleotide-diphospho-sugar transferases"/>
    <property type="match status" value="1"/>
</dbReference>
<evidence type="ECO:0000313" key="1">
    <source>
        <dbReference type="EMBL" id="PYH89583.1"/>
    </source>
</evidence>
<reference evidence="1 2" key="1">
    <citation type="submission" date="2018-02" db="EMBL/GenBank/DDBJ databases">
        <title>The genomes of Aspergillus section Nigri reveals drivers in fungal speciation.</title>
        <authorList>
            <consortium name="DOE Joint Genome Institute"/>
            <person name="Vesth T.C."/>
            <person name="Nybo J."/>
            <person name="Theobald S."/>
            <person name="Brandl J."/>
            <person name="Frisvad J.C."/>
            <person name="Nielsen K.F."/>
            <person name="Lyhne E.K."/>
            <person name="Kogle M.E."/>
            <person name="Kuo A."/>
            <person name="Riley R."/>
            <person name="Clum A."/>
            <person name="Nolan M."/>
            <person name="Lipzen A."/>
            <person name="Salamov A."/>
            <person name="Henrissat B."/>
            <person name="Wiebenga A."/>
            <person name="De vries R.P."/>
            <person name="Grigoriev I.V."/>
            <person name="Mortensen U.H."/>
            <person name="Andersen M.R."/>
            <person name="Baker S.E."/>
        </authorList>
    </citation>
    <scope>NUCLEOTIDE SEQUENCE [LARGE SCALE GENOMIC DNA]</scope>
    <source>
        <strain evidence="1 2">CBS 707.79</strain>
    </source>
</reference>
<dbReference type="AlphaFoldDB" id="A0A319DEU6"/>
<dbReference type="Gene3D" id="3.90.550.20">
    <property type="match status" value="1"/>
</dbReference>